<feature type="transmembrane region" description="Helical" evidence="1">
    <location>
        <begin position="27"/>
        <end position="50"/>
    </location>
</feature>
<reference evidence="2" key="2">
    <citation type="journal article" date="2015" name="Fish Shellfish Immunol.">
        <title>Early steps in the European eel (Anguilla anguilla)-Vibrio vulnificus interaction in the gills: Role of the RtxA13 toxin.</title>
        <authorList>
            <person name="Callol A."/>
            <person name="Pajuelo D."/>
            <person name="Ebbesson L."/>
            <person name="Teles M."/>
            <person name="MacKenzie S."/>
            <person name="Amaro C."/>
        </authorList>
    </citation>
    <scope>NUCLEOTIDE SEQUENCE</scope>
</reference>
<dbReference type="AlphaFoldDB" id="A0A0E9Q7V4"/>
<evidence type="ECO:0000256" key="1">
    <source>
        <dbReference type="SAM" id="Phobius"/>
    </source>
</evidence>
<organism evidence="2">
    <name type="scientific">Anguilla anguilla</name>
    <name type="common">European freshwater eel</name>
    <name type="synonym">Muraena anguilla</name>
    <dbReference type="NCBI Taxonomy" id="7936"/>
    <lineage>
        <taxon>Eukaryota</taxon>
        <taxon>Metazoa</taxon>
        <taxon>Chordata</taxon>
        <taxon>Craniata</taxon>
        <taxon>Vertebrata</taxon>
        <taxon>Euteleostomi</taxon>
        <taxon>Actinopterygii</taxon>
        <taxon>Neopterygii</taxon>
        <taxon>Teleostei</taxon>
        <taxon>Anguilliformes</taxon>
        <taxon>Anguillidae</taxon>
        <taxon>Anguilla</taxon>
    </lineage>
</organism>
<proteinExistence type="predicted"/>
<dbReference type="EMBL" id="GBXM01096167">
    <property type="protein sequence ID" value="JAH12410.1"/>
    <property type="molecule type" value="Transcribed_RNA"/>
</dbReference>
<protein>
    <submittedName>
        <fullName evidence="2">Uncharacterized protein</fullName>
    </submittedName>
</protein>
<evidence type="ECO:0000313" key="2">
    <source>
        <dbReference type="EMBL" id="JAH12410.1"/>
    </source>
</evidence>
<keyword evidence="1" id="KW-1133">Transmembrane helix</keyword>
<keyword evidence="1" id="KW-0812">Transmembrane</keyword>
<sequence>MGVMFSCLHTFGNVVYLSHLSVRHCSISAIFLMYFVSTLTCLFCSSSFPLQ</sequence>
<name>A0A0E9Q7V4_ANGAN</name>
<accession>A0A0E9Q7V4</accession>
<reference evidence="2" key="1">
    <citation type="submission" date="2014-11" db="EMBL/GenBank/DDBJ databases">
        <authorList>
            <person name="Amaro Gonzalez C."/>
        </authorList>
    </citation>
    <scope>NUCLEOTIDE SEQUENCE</scope>
</reference>
<keyword evidence="1" id="KW-0472">Membrane</keyword>